<dbReference type="Proteomes" id="UP001207918">
    <property type="component" value="Unassembled WGS sequence"/>
</dbReference>
<evidence type="ECO:0000256" key="1">
    <source>
        <dbReference type="SAM" id="SignalP"/>
    </source>
</evidence>
<keyword evidence="3" id="KW-1185">Reference proteome</keyword>
<feature type="signal peptide" evidence="1">
    <location>
        <begin position="1"/>
        <end position="20"/>
    </location>
</feature>
<dbReference type="EMBL" id="JAGGJA010000005">
    <property type="protein sequence ID" value="MCW9707105.1"/>
    <property type="molecule type" value="Genomic_DNA"/>
</dbReference>
<comment type="caution">
    <text evidence="2">The sequence shown here is derived from an EMBL/GenBank/DDBJ whole genome shotgun (WGS) entry which is preliminary data.</text>
</comment>
<evidence type="ECO:0000313" key="2">
    <source>
        <dbReference type="EMBL" id="MCW9707105.1"/>
    </source>
</evidence>
<organism evidence="2 3">
    <name type="scientific">Fodinibius salsisoli</name>
    <dbReference type="NCBI Taxonomy" id="2820877"/>
    <lineage>
        <taxon>Bacteria</taxon>
        <taxon>Pseudomonadati</taxon>
        <taxon>Balneolota</taxon>
        <taxon>Balneolia</taxon>
        <taxon>Balneolales</taxon>
        <taxon>Balneolaceae</taxon>
        <taxon>Fodinibius</taxon>
    </lineage>
</organism>
<dbReference type="RefSeq" id="WP_265765861.1">
    <property type="nucleotide sequence ID" value="NZ_JAGGJA010000005.1"/>
</dbReference>
<feature type="chain" id="PRO_5047097647" description="DUF5723 domain-containing protein" evidence="1">
    <location>
        <begin position="21"/>
        <end position="465"/>
    </location>
</feature>
<evidence type="ECO:0008006" key="4">
    <source>
        <dbReference type="Google" id="ProtNLM"/>
    </source>
</evidence>
<reference evidence="2 3" key="1">
    <citation type="submission" date="2021-03" db="EMBL/GenBank/DDBJ databases">
        <title>Aliifodinibius sp. nov., a new bacterium isolated from saline soil.</title>
        <authorList>
            <person name="Galisteo C."/>
            <person name="De La Haba R."/>
            <person name="Sanchez-Porro C."/>
            <person name="Ventosa A."/>
        </authorList>
    </citation>
    <scope>NUCLEOTIDE SEQUENCE [LARGE SCALE GENOMIC DNA]</scope>
    <source>
        <strain evidence="2 3">1BSP15-2V2</strain>
    </source>
</reference>
<proteinExistence type="predicted"/>
<name>A0ABT3PMD2_9BACT</name>
<sequence length="465" mass="54040">MKYTIATLSFLLLFTGLTMAQHTTGFSDPDDIQQLLEYQLPDWGYSNFLLDFSSGGSFMNSLDKDAGPDQELSRRDVNFIINPQYNLYRESERRILEFDSNVELNYGARKDESLPEDQTVTDRSWESNLGFDLALREYIAPSIFVIGREDLGVAYRSFSEEERIGESLNQDEERFRRNISSETRLGIGIGRVRNVSPVIRALRLKERYGVLTNSNQWNNEEIRATADIFTKYDGYQQRYERPEKHFWQAMDEATSGSISALEAFDMFYLTDVLDESIGQRLEGWELSGGGVFDYRNSLSRIDTPFQDPSFERSISISKNAGAFIEGRWFNNLSLNHQLGFSADASRTYPLDANAVAKWNTDVRAELSWLWNLADRFLMNTQLSNLYNTFKREDDGFLDGRRSWYNRSQLSSSFIYFIENRLAFNVAVRYSLNYNSLNLSEEFYDKRDTRLSFSAGVKYYFSRNLY</sequence>
<protein>
    <recommendedName>
        <fullName evidence="4">DUF5723 domain-containing protein</fullName>
    </recommendedName>
</protein>
<accession>A0ABT3PMD2</accession>
<evidence type="ECO:0000313" key="3">
    <source>
        <dbReference type="Proteomes" id="UP001207918"/>
    </source>
</evidence>
<keyword evidence="1" id="KW-0732">Signal</keyword>
<gene>
    <name evidence="2" type="ORF">J6I44_09565</name>
</gene>